<gene>
    <name evidence="1" type="ORF">HY730_05615</name>
</gene>
<accession>A0A933GLK9</accession>
<evidence type="ECO:0000313" key="2">
    <source>
        <dbReference type="Proteomes" id="UP000772181"/>
    </source>
</evidence>
<evidence type="ECO:0000313" key="1">
    <source>
        <dbReference type="EMBL" id="MBI4595842.1"/>
    </source>
</evidence>
<comment type="caution">
    <text evidence="1">The sequence shown here is derived from an EMBL/GenBank/DDBJ whole genome shotgun (WGS) entry which is preliminary data.</text>
</comment>
<dbReference type="EMBL" id="JACQWF010000256">
    <property type="protein sequence ID" value="MBI4595842.1"/>
    <property type="molecule type" value="Genomic_DNA"/>
</dbReference>
<reference evidence="1" key="1">
    <citation type="submission" date="2020-07" db="EMBL/GenBank/DDBJ databases">
        <title>Huge and variable diversity of episymbiotic CPR bacteria and DPANN archaea in groundwater ecosystems.</title>
        <authorList>
            <person name="He C.Y."/>
            <person name="Keren R."/>
            <person name="Whittaker M."/>
            <person name="Farag I.F."/>
            <person name="Doudna J."/>
            <person name="Cate J.H.D."/>
            <person name="Banfield J.F."/>
        </authorList>
    </citation>
    <scope>NUCLEOTIDE SEQUENCE</scope>
    <source>
        <strain evidence="1">NC_groundwater_1482_Ag_S-0.65um_47_24</strain>
    </source>
</reference>
<dbReference type="AlphaFoldDB" id="A0A933GLK9"/>
<protein>
    <submittedName>
        <fullName evidence="1">Uncharacterized protein</fullName>
    </submittedName>
</protein>
<dbReference type="Proteomes" id="UP000772181">
    <property type="component" value="Unassembled WGS sequence"/>
</dbReference>
<proteinExistence type="predicted"/>
<organism evidence="1 2">
    <name type="scientific">Tectimicrobiota bacterium</name>
    <dbReference type="NCBI Taxonomy" id="2528274"/>
    <lineage>
        <taxon>Bacteria</taxon>
        <taxon>Pseudomonadati</taxon>
        <taxon>Nitrospinota/Tectimicrobiota group</taxon>
        <taxon>Candidatus Tectimicrobiota</taxon>
    </lineage>
</organism>
<name>A0A933GLK9_UNCTE</name>
<sequence>MNTDYLLLYYYEQRTCQNPGASLLEEDSLSNAGQEEVWSPSGRGFLILPTDQNLATPRFGPTC</sequence>